<proteinExistence type="predicted"/>
<gene>
    <name evidence="1" type="ORF">KDA27_02150</name>
</gene>
<reference evidence="1" key="2">
    <citation type="journal article" date="2021" name="Microbiome">
        <title>Successional dynamics and alternative stable states in a saline activated sludge microbial community over 9 years.</title>
        <authorList>
            <person name="Wang Y."/>
            <person name="Ye J."/>
            <person name="Ju F."/>
            <person name="Liu L."/>
            <person name="Boyd J.A."/>
            <person name="Deng Y."/>
            <person name="Parks D.H."/>
            <person name="Jiang X."/>
            <person name="Yin X."/>
            <person name="Woodcroft B.J."/>
            <person name="Tyson G.W."/>
            <person name="Hugenholtz P."/>
            <person name="Polz M.F."/>
            <person name="Zhang T."/>
        </authorList>
    </citation>
    <scope>NUCLEOTIDE SEQUENCE</scope>
    <source>
        <strain evidence="1">HKST-UBA02</strain>
    </source>
</reference>
<dbReference type="Proteomes" id="UP000739538">
    <property type="component" value="Unassembled WGS sequence"/>
</dbReference>
<name>A0A956NA61_UNCEI</name>
<organism evidence="1 2">
    <name type="scientific">Eiseniibacteriota bacterium</name>
    <dbReference type="NCBI Taxonomy" id="2212470"/>
    <lineage>
        <taxon>Bacteria</taxon>
        <taxon>Candidatus Eiseniibacteriota</taxon>
    </lineage>
</organism>
<dbReference type="AlphaFoldDB" id="A0A956NA61"/>
<comment type="caution">
    <text evidence="1">The sequence shown here is derived from an EMBL/GenBank/DDBJ whole genome shotgun (WGS) entry which is preliminary data.</text>
</comment>
<sequence length="231" mass="27167">MDRNMKMKDATQLAGGWNRRDRRWAWVGTFVALAVTGLLVLSLGVAQADPPSKKAQREIRMFERVMDDMLIDSPNWLVPGRDNTRGYYVAGHGVIYTFQASLVDRDWGRKFRFNVGWWDDDDWRDRRDRRERDRDDKDESRRDRYTDREERLFERGKQEVFDLLYDFGDTMESIGANETVTVVACLGDDDLFWDRDIRTLEMTVKISDLRAAANGSVSEDDFAKRVQIQEY</sequence>
<dbReference type="EMBL" id="JAGQHS010000006">
    <property type="protein sequence ID" value="MCA9754576.1"/>
    <property type="molecule type" value="Genomic_DNA"/>
</dbReference>
<protein>
    <submittedName>
        <fullName evidence="1">Uncharacterized protein</fullName>
    </submittedName>
</protein>
<evidence type="ECO:0000313" key="1">
    <source>
        <dbReference type="EMBL" id="MCA9754576.1"/>
    </source>
</evidence>
<evidence type="ECO:0000313" key="2">
    <source>
        <dbReference type="Proteomes" id="UP000739538"/>
    </source>
</evidence>
<reference evidence="1" key="1">
    <citation type="submission" date="2020-04" db="EMBL/GenBank/DDBJ databases">
        <authorList>
            <person name="Zhang T."/>
        </authorList>
    </citation>
    <scope>NUCLEOTIDE SEQUENCE</scope>
    <source>
        <strain evidence="1">HKST-UBA02</strain>
    </source>
</reference>
<accession>A0A956NA61</accession>